<keyword evidence="1" id="KW-0732">Signal</keyword>
<dbReference type="SUPFAM" id="SSF53474">
    <property type="entry name" value="alpha/beta-Hydrolases"/>
    <property type="match status" value="1"/>
</dbReference>
<gene>
    <name evidence="2" type="ORF">XCCB100_1798</name>
</gene>
<evidence type="ECO:0000256" key="1">
    <source>
        <dbReference type="SAM" id="SignalP"/>
    </source>
</evidence>
<dbReference type="KEGG" id="xca:xcc-b100_1798"/>
<name>B0RRR5_XANCB</name>
<protein>
    <submittedName>
        <fullName evidence="2">Exported protein</fullName>
    </submittedName>
</protein>
<dbReference type="GO" id="GO:0004806">
    <property type="term" value="F:triacylglycerol lipase activity"/>
    <property type="evidence" value="ECO:0007669"/>
    <property type="project" value="InterPro"/>
</dbReference>
<dbReference type="EMBL" id="AM920689">
    <property type="protein sequence ID" value="CAP51150.1"/>
    <property type="molecule type" value="Genomic_DNA"/>
</dbReference>
<dbReference type="PIRSF" id="PIRSF029171">
    <property type="entry name" value="Esterase_LipA"/>
    <property type="match status" value="1"/>
</dbReference>
<dbReference type="HOGENOM" id="CLU_039051_0_0_6"/>
<dbReference type="Pfam" id="PF03583">
    <property type="entry name" value="LIP"/>
    <property type="match status" value="1"/>
</dbReference>
<feature type="signal peptide" evidence="1">
    <location>
        <begin position="1"/>
        <end position="27"/>
    </location>
</feature>
<dbReference type="InterPro" id="IPR005152">
    <property type="entry name" value="Lipase_secreted"/>
</dbReference>
<dbReference type="PANTHER" id="PTHR34853:SF1">
    <property type="entry name" value="LIPASE 5"/>
    <property type="match status" value="1"/>
</dbReference>
<dbReference type="GO" id="GO:0016042">
    <property type="term" value="P:lipid catabolic process"/>
    <property type="evidence" value="ECO:0007669"/>
    <property type="project" value="InterPro"/>
</dbReference>
<dbReference type="Gene3D" id="3.40.50.1820">
    <property type="entry name" value="alpha/beta hydrolase"/>
    <property type="match status" value="2"/>
</dbReference>
<sequence length="409" mass="43646">MKLRASSSNPNRLALLPLLALPCMATAATQRGDVISSRVLTTFTSTQIAKQLGTQSDAPPPRCNVSVAEIVYATVGVHNEPTTASAAVLIPSGINCTTSYPLLGWGQGAQLQRASSQAQGFRASRGNHEVISQFAAQGYAVVATDYLGIGKSTYPFAPHLQAAPEASAIVDALRAARVLLAQQHAPLSGKVMLSGFSSGAHAVMAAQREIELHLSSEFNLVASGPISGPYSLSKTVLKNWGGPKAEGLNTLTLVLNTFTLIGMQHTYSNLYTTPMQVFQQPLANKVESLFPGKFDAITLGLEQLTDVKDVFQPEFARDVVSNAKNAFIKDLMRNDLVNWTPRTPTLLCGVQDDNVVPFSVAQEALADFKRNGSNQVKLVPVTSGAFFPHGASKAPCMAAVRTQLLDKQR</sequence>
<feature type="chain" id="PRO_5002754354" evidence="1">
    <location>
        <begin position="28"/>
        <end position="409"/>
    </location>
</feature>
<dbReference type="InterPro" id="IPR029058">
    <property type="entry name" value="AB_hydrolase_fold"/>
</dbReference>
<reference evidence="2 3" key="1">
    <citation type="journal article" date="2008" name="J. Biotechnol.">
        <title>The genome of Xanthomonas campestris pv. campestris B100 and its use for the reconstruction of metabolic pathways involved in xanthan biosynthesis.</title>
        <authorList>
            <person name="Vorholter F.J."/>
            <person name="Schneiker S."/>
            <person name="Goesmann A."/>
            <person name="Krause L."/>
            <person name="Bekel T."/>
            <person name="Kaiser O."/>
            <person name="Linke B."/>
            <person name="Patschkowski T."/>
            <person name="Ruckert C."/>
            <person name="Schmid J."/>
            <person name="Sidhu V.K."/>
            <person name="Sieber V."/>
            <person name="Tauch A."/>
            <person name="Watt S.A."/>
            <person name="Weisshaar B."/>
            <person name="Becker A."/>
            <person name="Niehaus K."/>
            <person name="Puhler A."/>
        </authorList>
    </citation>
    <scope>NUCLEOTIDE SEQUENCE [LARGE SCALE GENOMIC DNA]</scope>
    <source>
        <strain evidence="2 3">B100</strain>
    </source>
</reference>
<evidence type="ECO:0000313" key="3">
    <source>
        <dbReference type="Proteomes" id="UP000001188"/>
    </source>
</evidence>
<dbReference type="Proteomes" id="UP000001188">
    <property type="component" value="Chromosome"/>
</dbReference>
<dbReference type="AlphaFoldDB" id="B0RRR5"/>
<dbReference type="ESTHER" id="xanca-XCC2374">
    <property type="family name" value="Fungal-Bact_LIP"/>
</dbReference>
<dbReference type="PANTHER" id="PTHR34853">
    <property type="match status" value="1"/>
</dbReference>
<proteinExistence type="predicted"/>
<evidence type="ECO:0000313" key="2">
    <source>
        <dbReference type="EMBL" id="CAP51150.1"/>
    </source>
</evidence>
<organism evidence="2 3">
    <name type="scientific">Xanthomonas campestris pv. campestris (strain B100)</name>
    <dbReference type="NCBI Taxonomy" id="509169"/>
    <lineage>
        <taxon>Bacteria</taxon>
        <taxon>Pseudomonadati</taxon>
        <taxon>Pseudomonadota</taxon>
        <taxon>Gammaproteobacteria</taxon>
        <taxon>Lysobacterales</taxon>
        <taxon>Lysobacteraceae</taxon>
        <taxon>Xanthomonas</taxon>
    </lineage>
</organism>
<accession>B0RRR5</accession>
<dbReference type="Gene3D" id="1.10.260.160">
    <property type="match status" value="1"/>
</dbReference>